<dbReference type="Proteomes" id="UP001500888">
    <property type="component" value="Unassembled WGS sequence"/>
</dbReference>
<dbReference type="SUPFAM" id="SSF55326">
    <property type="entry name" value="PurM N-terminal domain-like"/>
    <property type="match status" value="1"/>
</dbReference>
<proteinExistence type="predicted"/>
<feature type="domain" description="PurM-like N-terminal" evidence="1">
    <location>
        <begin position="1"/>
        <end position="60"/>
    </location>
</feature>
<dbReference type="EMBL" id="BAAAZR010000043">
    <property type="protein sequence ID" value="GAA3840043.1"/>
    <property type="molecule type" value="Genomic_DNA"/>
</dbReference>
<evidence type="ECO:0000313" key="4">
    <source>
        <dbReference type="Proteomes" id="UP001500888"/>
    </source>
</evidence>
<keyword evidence="4" id="KW-1185">Reference proteome</keyword>
<evidence type="ECO:0000259" key="1">
    <source>
        <dbReference type="Pfam" id="PF00586"/>
    </source>
</evidence>
<dbReference type="NCBIfam" id="TIGR01379">
    <property type="entry name" value="thiL"/>
    <property type="match status" value="1"/>
</dbReference>
<dbReference type="Pfam" id="PF02769">
    <property type="entry name" value="AIRS_C"/>
    <property type="match status" value="1"/>
</dbReference>
<feature type="domain" description="PurM-like C-terminal" evidence="2">
    <location>
        <begin position="74"/>
        <end position="220"/>
    </location>
</feature>
<evidence type="ECO:0000259" key="2">
    <source>
        <dbReference type="Pfam" id="PF02769"/>
    </source>
</evidence>
<accession>A0ABP7JC35</accession>
<dbReference type="Gene3D" id="3.90.650.10">
    <property type="entry name" value="PurM-like C-terminal domain"/>
    <property type="match status" value="1"/>
</dbReference>
<dbReference type="PANTHER" id="PTHR30270">
    <property type="entry name" value="THIAMINE-MONOPHOSPHATE KINASE"/>
    <property type="match status" value="1"/>
</dbReference>
<name>A0ABP7JC35_9ACTN</name>
<protein>
    <recommendedName>
        <fullName evidence="5">Thiamine-phosphate kinase</fullName>
    </recommendedName>
</protein>
<dbReference type="InterPro" id="IPR016188">
    <property type="entry name" value="PurM-like_N"/>
</dbReference>
<organism evidence="3 4">
    <name type="scientific">Sphaerisporangium flaviroseum</name>
    <dbReference type="NCBI Taxonomy" id="509199"/>
    <lineage>
        <taxon>Bacteria</taxon>
        <taxon>Bacillati</taxon>
        <taxon>Actinomycetota</taxon>
        <taxon>Actinomycetes</taxon>
        <taxon>Streptosporangiales</taxon>
        <taxon>Streptosporangiaceae</taxon>
        <taxon>Sphaerisporangium</taxon>
    </lineage>
</organism>
<reference evidence="4" key="1">
    <citation type="journal article" date="2019" name="Int. J. Syst. Evol. Microbiol.">
        <title>The Global Catalogue of Microorganisms (GCM) 10K type strain sequencing project: providing services to taxonomists for standard genome sequencing and annotation.</title>
        <authorList>
            <consortium name="The Broad Institute Genomics Platform"/>
            <consortium name="The Broad Institute Genome Sequencing Center for Infectious Disease"/>
            <person name="Wu L."/>
            <person name="Ma J."/>
        </authorList>
    </citation>
    <scope>NUCLEOTIDE SEQUENCE [LARGE SCALE GENOMIC DNA]</scope>
    <source>
        <strain evidence="4">JCM 16908</strain>
    </source>
</reference>
<dbReference type="InterPro" id="IPR010918">
    <property type="entry name" value="PurM-like_C_dom"/>
</dbReference>
<sequence>MGADPTAIFVGLGLPGDLPAEWLDGLTDGFGDECALVGASVAGGDIARSEKIVLGVTALGDLGGRAPVTRAGARPGNVVAVAGRLGHAAAGLALFLAGRGDLPFPGLAAAHRRPEPPYACGPGAAVLGATAMADVSDGLLQDAGHIAKASGVRIELESRALPVPESLAEAAAELGQDPLGWVLTGGEDHALVAAFPPETRLPPEWKIIGSVTEGEGVQVTGYEAPHGGWDHFRE</sequence>
<dbReference type="CDD" id="cd02194">
    <property type="entry name" value="ThiL"/>
    <property type="match status" value="1"/>
</dbReference>
<dbReference type="InterPro" id="IPR036676">
    <property type="entry name" value="PurM-like_C_sf"/>
</dbReference>
<evidence type="ECO:0000313" key="3">
    <source>
        <dbReference type="EMBL" id="GAA3840043.1"/>
    </source>
</evidence>
<dbReference type="InterPro" id="IPR006283">
    <property type="entry name" value="ThiL-like"/>
</dbReference>
<dbReference type="PANTHER" id="PTHR30270:SF0">
    <property type="entry name" value="THIAMINE-MONOPHOSPHATE KINASE"/>
    <property type="match status" value="1"/>
</dbReference>
<dbReference type="SUPFAM" id="SSF56042">
    <property type="entry name" value="PurM C-terminal domain-like"/>
    <property type="match status" value="1"/>
</dbReference>
<dbReference type="Pfam" id="PF00586">
    <property type="entry name" value="AIRS"/>
    <property type="match status" value="1"/>
</dbReference>
<dbReference type="Gene3D" id="3.30.1330.10">
    <property type="entry name" value="PurM-like, N-terminal domain"/>
    <property type="match status" value="1"/>
</dbReference>
<evidence type="ECO:0008006" key="5">
    <source>
        <dbReference type="Google" id="ProtNLM"/>
    </source>
</evidence>
<comment type="caution">
    <text evidence="3">The sequence shown here is derived from an EMBL/GenBank/DDBJ whole genome shotgun (WGS) entry which is preliminary data.</text>
</comment>
<dbReference type="InterPro" id="IPR036921">
    <property type="entry name" value="PurM-like_N_sf"/>
</dbReference>
<gene>
    <name evidence="3" type="ORF">GCM10022226_73050</name>
</gene>